<dbReference type="AlphaFoldDB" id="A0A5B9QAM1"/>
<dbReference type="Proteomes" id="UP000323917">
    <property type="component" value="Chromosome"/>
</dbReference>
<dbReference type="CDD" id="cd06558">
    <property type="entry name" value="crotonase-like"/>
    <property type="match status" value="1"/>
</dbReference>
<evidence type="ECO:0000256" key="3">
    <source>
        <dbReference type="RuleBase" id="RU003707"/>
    </source>
</evidence>
<dbReference type="Pfam" id="PF00378">
    <property type="entry name" value="ECH_1"/>
    <property type="match status" value="1"/>
</dbReference>
<evidence type="ECO:0000256" key="2">
    <source>
        <dbReference type="ARBA" id="ARBA00023239"/>
    </source>
</evidence>
<reference evidence="4 5" key="1">
    <citation type="submission" date="2019-08" db="EMBL/GenBank/DDBJ databases">
        <title>Deep-cultivation of Planctomycetes and their phenomic and genomic characterization uncovers novel biology.</title>
        <authorList>
            <person name="Wiegand S."/>
            <person name="Jogler M."/>
            <person name="Boedeker C."/>
            <person name="Pinto D."/>
            <person name="Vollmers J."/>
            <person name="Rivas-Marin E."/>
            <person name="Kohn T."/>
            <person name="Peeters S.H."/>
            <person name="Heuer A."/>
            <person name="Rast P."/>
            <person name="Oberbeckmann S."/>
            <person name="Bunk B."/>
            <person name="Jeske O."/>
            <person name="Meyerdierks A."/>
            <person name="Storesund J.E."/>
            <person name="Kallscheuer N."/>
            <person name="Luecker S."/>
            <person name="Lage O.M."/>
            <person name="Pohl T."/>
            <person name="Merkel B.J."/>
            <person name="Hornburger P."/>
            <person name="Mueller R.-W."/>
            <person name="Bruemmer F."/>
            <person name="Labrenz M."/>
            <person name="Spormann A.M."/>
            <person name="Op den Camp H."/>
            <person name="Overmann J."/>
            <person name="Amann R."/>
            <person name="Jetten M.S.M."/>
            <person name="Mascher T."/>
            <person name="Medema M.H."/>
            <person name="Devos D.P."/>
            <person name="Kaster A.-K."/>
            <person name="Ovreas L."/>
            <person name="Rohde M."/>
            <person name="Galperin M.Y."/>
            <person name="Jogler C."/>
        </authorList>
    </citation>
    <scope>NUCLEOTIDE SEQUENCE [LARGE SCALE GENOMIC DNA]</scope>
    <source>
        <strain evidence="4 5">Pr1d</strain>
    </source>
</reference>
<evidence type="ECO:0000313" key="5">
    <source>
        <dbReference type="Proteomes" id="UP000323917"/>
    </source>
</evidence>
<evidence type="ECO:0000313" key="4">
    <source>
        <dbReference type="EMBL" id="QEG36134.1"/>
    </source>
</evidence>
<dbReference type="Gene3D" id="1.10.12.10">
    <property type="entry name" value="Lyase 2-enoyl-coa Hydratase, Chain A, domain 2"/>
    <property type="match status" value="1"/>
</dbReference>
<evidence type="ECO:0000256" key="1">
    <source>
        <dbReference type="ARBA" id="ARBA00005254"/>
    </source>
</evidence>
<dbReference type="KEGG" id="bgok:Pr1d_34430"/>
<name>A0A5B9QAM1_9BACT</name>
<dbReference type="Gene3D" id="3.90.226.10">
    <property type="entry name" value="2-enoyl-CoA Hydratase, Chain A, domain 1"/>
    <property type="match status" value="1"/>
</dbReference>
<dbReference type="EC" id="4.2.1.17" evidence="4"/>
<keyword evidence="5" id="KW-1185">Reference proteome</keyword>
<dbReference type="PANTHER" id="PTHR11941">
    <property type="entry name" value="ENOYL-COA HYDRATASE-RELATED"/>
    <property type="match status" value="1"/>
</dbReference>
<dbReference type="PROSITE" id="PS00166">
    <property type="entry name" value="ENOYL_COA_HYDRATASE"/>
    <property type="match status" value="1"/>
</dbReference>
<dbReference type="PANTHER" id="PTHR11941:SF54">
    <property type="entry name" value="ENOYL-COA HYDRATASE, MITOCHONDRIAL"/>
    <property type="match status" value="1"/>
</dbReference>
<accession>A0A5B9QAM1</accession>
<dbReference type="GO" id="GO:0006635">
    <property type="term" value="P:fatty acid beta-oxidation"/>
    <property type="evidence" value="ECO:0007669"/>
    <property type="project" value="TreeGrafter"/>
</dbReference>
<dbReference type="SUPFAM" id="SSF52096">
    <property type="entry name" value="ClpP/crotonase"/>
    <property type="match status" value="1"/>
</dbReference>
<dbReference type="InterPro" id="IPR018376">
    <property type="entry name" value="Enoyl-CoA_hyd/isom_CS"/>
</dbReference>
<dbReference type="GO" id="GO:0004300">
    <property type="term" value="F:enoyl-CoA hydratase activity"/>
    <property type="evidence" value="ECO:0007669"/>
    <property type="project" value="UniProtKB-EC"/>
</dbReference>
<comment type="similarity">
    <text evidence="1 3">Belongs to the enoyl-CoA hydratase/isomerase family.</text>
</comment>
<proteinExistence type="inferred from homology"/>
<organism evidence="4 5">
    <name type="scientific">Bythopirellula goksoeyrii</name>
    <dbReference type="NCBI Taxonomy" id="1400387"/>
    <lineage>
        <taxon>Bacteria</taxon>
        <taxon>Pseudomonadati</taxon>
        <taxon>Planctomycetota</taxon>
        <taxon>Planctomycetia</taxon>
        <taxon>Pirellulales</taxon>
        <taxon>Lacipirellulaceae</taxon>
        <taxon>Bythopirellula</taxon>
    </lineage>
</organism>
<dbReference type="RefSeq" id="WP_148074529.1">
    <property type="nucleotide sequence ID" value="NZ_CP042913.1"/>
</dbReference>
<sequence length="262" mass="28336">MSTSYKTINTYEKDDIFYLEVNRPDKLNALNKTVLDEMLDAIKSIDVSKYKGAILTSVGEKAFMAGADIAAMSEMTPEETQVFAETGQAVTLAMEDLALPLIACVQGFALGGGCEMAMSCDFIYASKQAVFGQPEVKWGVLPAFGGTQRLPKYIGRNRAKELIYSGTFIDVDKAYEWGLVNKVSDDKASCLEAAVECLKVIGRNGPLAVASAKQVMNAGNDMSNKDGIHQEASVFGVVANSNDKAEGTKAFVEKRHPVFTRS</sequence>
<dbReference type="InterPro" id="IPR001753">
    <property type="entry name" value="Enoyl-CoA_hydra/iso"/>
</dbReference>
<dbReference type="FunFam" id="1.10.12.10:FF:000001">
    <property type="entry name" value="Probable enoyl-CoA hydratase, mitochondrial"/>
    <property type="match status" value="1"/>
</dbReference>
<dbReference type="OrthoDB" id="370015at2"/>
<keyword evidence="2 4" id="KW-0456">Lyase</keyword>
<dbReference type="InterPro" id="IPR029045">
    <property type="entry name" value="ClpP/crotonase-like_dom_sf"/>
</dbReference>
<dbReference type="InterPro" id="IPR014748">
    <property type="entry name" value="Enoyl-CoA_hydra_C"/>
</dbReference>
<protein>
    <submittedName>
        <fullName evidence="4">Putative enoyl-CoA hydratase echA8</fullName>
        <ecNumber evidence="4">4.2.1.17</ecNumber>
    </submittedName>
</protein>
<dbReference type="FunFam" id="3.90.226.10:FF:000009">
    <property type="entry name" value="Carnitinyl-CoA dehydratase"/>
    <property type="match status" value="1"/>
</dbReference>
<dbReference type="EMBL" id="CP042913">
    <property type="protein sequence ID" value="QEG36134.1"/>
    <property type="molecule type" value="Genomic_DNA"/>
</dbReference>
<gene>
    <name evidence="4" type="primary">echA8_3</name>
    <name evidence="4" type="ORF">Pr1d_34430</name>
</gene>